<dbReference type="EMBL" id="CP045929">
    <property type="protein sequence ID" value="QGK71859.1"/>
    <property type="molecule type" value="Genomic_DNA"/>
</dbReference>
<gene>
    <name evidence="2" type="ORF">GIY23_22215</name>
</gene>
<proteinExistence type="predicted"/>
<dbReference type="Proteomes" id="UP000371041">
    <property type="component" value="Chromosome"/>
</dbReference>
<evidence type="ECO:0000313" key="3">
    <source>
        <dbReference type="Proteomes" id="UP000371041"/>
    </source>
</evidence>
<dbReference type="RefSeq" id="WP_154078427.1">
    <property type="nucleotide sequence ID" value="NZ_CP045929.1"/>
</dbReference>
<sequence length="238" mass="24635">MANKPKDFYTDGQGRRRPIGGPSGGSGKGGGGGGKSGKVVAAGVLALGLVASTGGGGALLGGGGSASSVASESVASRVTKGKQAARKGKPDAVLRSMRLKRKRSKGPEYAECVARSFGQVQDFVIRNPCRDLARVTVEFDDEQGNTAVLSLAWARMTTTKSARQLKLLDDRDGTGDFYALGDDALAARGVSFTGDHYRGRYVGRVFTRAEVAPVRGSPDDDLMDGVADAAAHLPPPPR</sequence>
<reference evidence="3" key="1">
    <citation type="submission" date="2019-11" db="EMBL/GenBank/DDBJ databases">
        <title>The complete genome sequence of Saccharopolyspora sp. E2A.</title>
        <authorList>
            <person name="Zhang G."/>
        </authorList>
    </citation>
    <scope>NUCLEOTIDE SEQUENCE [LARGE SCALE GENOMIC DNA]</scope>
    <source>
        <strain evidence="3">E2A</strain>
    </source>
</reference>
<keyword evidence="3" id="KW-1185">Reference proteome</keyword>
<feature type="region of interest" description="Disordered" evidence="1">
    <location>
        <begin position="1"/>
        <end position="35"/>
    </location>
</feature>
<dbReference type="AlphaFoldDB" id="A0A5Q3QK92"/>
<feature type="compositionally biased region" description="Gly residues" evidence="1">
    <location>
        <begin position="21"/>
        <end position="35"/>
    </location>
</feature>
<accession>A0A5Q3QK92</accession>
<organism evidence="2 3">
    <name type="scientific">Allosaccharopolyspora coralli</name>
    <dbReference type="NCBI Taxonomy" id="2665642"/>
    <lineage>
        <taxon>Bacteria</taxon>
        <taxon>Bacillati</taxon>
        <taxon>Actinomycetota</taxon>
        <taxon>Actinomycetes</taxon>
        <taxon>Pseudonocardiales</taxon>
        <taxon>Pseudonocardiaceae</taxon>
        <taxon>Allosaccharopolyspora</taxon>
    </lineage>
</organism>
<name>A0A5Q3QK92_9PSEU</name>
<protein>
    <submittedName>
        <fullName evidence="2">Uncharacterized protein</fullName>
    </submittedName>
</protein>
<evidence type="ECO:0000313" key="2">
    <source>
        <dbReference type="EMBL" id="QGK71859.1"/>
    </source>
</evidence>
<dbReference type="KEGG" id="sace:GIY23_22215"/>
<feature type="region of interest" description="Disordered" evidence="1">
    <location>
        <begin position="214"/>
        <end position="238"/>
    </location>
</feature>
<evidence type="ECO:0000256" key="1">
    <source>
        <dbReference type="SAM" id="MobiDB-lite"/>
    </source>
</evidence>